<keyword evidence="4" id="KW-1185">Reference proteome</keyword>
<feature type="signal peptide" evidence="1">
    <location>
        <begin position="1"/>
        <end position="19"/>
    </location>
</feature>
<dbReference type="InterPro" id="IPR024311">
    <property type="entry name" value="Lipocalin-like"/>
</dbReference>
<evidence type="ECO:0000313" key="3">
    <source>
        <dbReference type="EMBL" id="KAF7186666.1"/>
    </source>
</evidence>
<dbReference type="Pfam" id="PF13924">
    <property type="entry name" value="Lipocalin_5"/>
    <property type="match status" value="1"/>
</dbReference>
<dbReference type="AlphaFoldDB" id="A0A8H6RAW2"/>
<comment type="caution">
    <text evidence="3">The sequence shown here is derived from an EMBL/GenBank/DDBJ whole genome shotgun (WGS) entry which is preliminary data.</text>
</comment>
<feature type="chain" id="PRO_5034739920" description="Lipocalin-like domain-containing protein" evidence="1">
    <location>
        <begin position="20"/>
        <end position="179"/>
    </location>
</feature>
<evidence type="ECO:0000313" key="4">
    <source>
        <dbReference type="Proteomes" id="UP000660729"/>
    </source>
</evidence>
<dbReference type="Proteomes" id="UP000660729">
    <property type="component" value="Unassembled WGS sequence"/>
</dbReference>
<proteinExistence type="predicted"/>
<dbReference type="EMBL" id="JABCIY010000248">
    <property type="protein sequence ID" value="KAF7186666.1"/>
    <property type="molecule type" value="Genomic_DNA"/>
</dbReference>
<feature type="domain" description="Lipocalin-like" evidence="2">
    <location>
        <begin position="39"/>
        <end position="142"/>
    </location>
</feature>
<sequence>MPKTHFFLVLVLLLGNALACHRPSGGERPTSGFKNRIAGTWAMVSANATTDGTTVYPYGTSPTGLLIFTENLYFAETLSVDPSTLPRFASSSDRSSGTAEQNAAVVAGTLGQEGTYTVDGDGNFESNVIRTSTFPNYVGAARDTSALRLEVDSTGQHLTEMLQDIGSPTLIMIEYKRVH</sequence>
<name>A0A8H6RAW2_9PEZI</name>
<evidence type="ECO:0000259" key="2">
    <source>
        <dbReference type="Pfam" id="PF13924"/>
    </source>
</evidence>
<protein>
    <recommendedName>
        <fullName evidence="2">Lipocalin-like domain-containing protein</fullName>
    </recommendedName>
</protein>
<organism evidence="3 4">
    <name type="scientific">Pseudocercospora fuligena</name>
    <dbReference type="NCBI Taxonomy" id="685502"/>
    <lineage>
        <taxon>Eukaryota</taxon>
        <taxon>Fungi</taxon>
        <taxon>Dikarya</taxon>
        <taxon>Ascomycota</taxon>
        <taxon>Pezizomycotina</taxon>
        <taxon>Dothideomycetes</taxon>
        <taxon>Dothideomycetidae</taxon>
        <taxon>Mycosphaerellales</taxon>
        <taxon>Mycosphaerellaceae</taxon>
        <taxon>Pseudocercospora</taxon>
    </lineage>
</organism>
<dbReference type="OrthoDB" id="10263488at2759"/>
<reference evidence="3" key="1">
    <citation type="submission" date="2020-04" db="EMBL/GenBank/DDBJ databases">
        <title>Draft genome resource of the tomato pathogen Pseudocercospora fuligena.</title>
        <authorList>
            <person name="Zaccaron A."/>
        </authorList>
    </citation>
    <scope>NUCLEOTIDE SEQUENCE</scope>
    <source>
        <strain evidence="3">PF001</strain>
    </source>
</reference>
<keyword evidence="1" id="KW-0732">Signal</keyword>
<evidence type="ECO:0000256" key="1">
    <source>
        <dbReference type="SAM" id="SignalP"/>
    </source>
</evidence>
<accession>A0A8H6RAW2</accession>
<gene>
    <name evidence="3" type="ORF">HII31_11898</name>
</gene>